<gene>
    <name evidence="4" type="ORF">PC115_g9566</name>
    <name evidence="5" type="ORF">PC117_g13071</name>
</gene>
<dbReference type="Proteomes" id="UP000774804">
    <property type="component" value="Unassembled WGS sequence"/>
</dbReference>
<dbReference type="Proteomes" id="UP000736787">
    <property type="component" value="Unassembled WGS sequence"/>
</dbReference>
<dbReference type="InterPro" id="IPR006600">
    <property type="entry name" value="HTH_CenpB_DNA-bd_dom"/>
</dbReference>
<dbReference type="InterPro" id="IPR050863">
    <property type="entry name" value="CenT-Element_Derived"/>
</dbReference>
<proteinExistence type="predicted"/>
<dbReference type="EMBL" id="RCMI01000266">
    <property type="protein sequence ID" value="KAG2921292.1"/>
    <property type="molecule type" value="Genomic_DNA"/>
</dbReference>
<sequence>MPSRAVPYYRERGRGLDTGTPRRWWRKRDEIWAGSPHQQHLAGGGRKKAPGVLEDILLEMIVLTRLKKEKITREWIAIQALQIHGEIDDGPTRTFQASSHWVSSFMKRNDLSLRRRANFTTLSDEQLVGRAVTYMRYLGDKKSTFNFAHTILMDETAVYFEDARELTVDVRGSRHGVVKSTGFASMRVTVVLAVTATGVKLSPLVIWKHKKGSRTISKIGNAYVVYQPKAWVDSELLCNWIDSVFPVVLQAERKALVWDSMRAHISKSVKSKCAKQFNDLLSGLVDEWKNSDRVEYTRAGNPRPQSVEVVAGWVQQAWKDTDQSIVDNSIASAGFSLVPGDWFIWRHDVYGRPFQQEWDKEEKSEESEDEGEVDDELANALDDIELMDE</sequence>
<keyword evidence="1" id="KW-0238">DNA-binding</keyword>
<feature type="region of interest" description="Disordered" evidence="2">
    <location>
        <begin position="356"/>
        <end position="389"/>
    </location>
</feature>
<evidence type="ECO:0000256" key="1">
    <source>
        <dbReference type="ARBA" id="ARBA00023125"/>
    </source>
</evidence>
<feature type="compositionally biased region" description="Acidic residues" evidence="2">
    <location>
        <begin position="364"/>
        <end position="389"/>
    </location>
</feature>
<dbReference type="PANTHER" id="PTHR19303">
    <property type="entry name" value="TRANSPOSON"/>
    <property type="match status" value="1"/>
</dbReference>
<comment type="caution">
    <text evidence="4">The sequence shown here is derived from an EMBL/GenBank/DDBJ whole genome shotgun (WGS) entry which is preliminary data.</text>
</comment>
<evidence type="ECO:0000313" key="4">
    <source>
        <dbReference type="EMBL" id="KAG2921292.1"/>
    </source>
</evidence>
<evidence type="ECO:0000259" key="3">
    <source>
        <dbReference type="PROSITE" id="PS51253"/>
    </source>
</evidence>
<dbReference type="Pfam" id="PF03221">
    <property type="entry name" value="HTH_Tnp_Tc5"/>
    <property type="match status" value="1"/>
</dbReference>
<feature type="domain" description="HTH CENPB-type" evidence="3">
    <location>
        <begin position="41"/>
        <end position="115"/>
    </location>
</feature>
<protein>
    <recommendedName>
        <fullName evidence="3">HTH CENPB-type domain-containing protein</fullName>
    </recommendedName>
</protein>
<dbReference type="VEuPathDB" id="FungiDB:PC110_g8842"/>
<name>A0A8T1CHJ0_9STRA</name>
<evidence type="ECO:0000313" key="5">
    <source>
        <dbReference type="EMBL" id="KAG2932690.1"/>
    </source>
</evidence>
<dbReference type="GO" id="GO:0003677">
    <property type="term" value="F:DNA binding"/>
    <property type="evidence" value="ECO:0007669"/>
    <property type="project" value="UniProtKB-KW"/>
</dbReference>
<dbReference type="SUPFAM" id="SSF46689">
    <property type="entry name" value="Homeodomain-like"/>
    <property type="match status" value="1"/>
</dbReference>
<dbReference type="GO" id="GO:0005634">
    <property type="term" value="C:nucleus"/>
    <property type="evidence" value="ECO:0007669"/>
    <property type="project" value="TreeGrafter"/>
</dbReference>
<organism evidence="4 6">
    <name type="scientific">Phytophthora cactorum</name>
    <dbReference type="NCBI Taxonomy" id="29920"/>
    <lineage>
        <taxon>Eukaryota</taxon>
        <taxon>Sar</taxon>
        <taxon>Stramenopiles</taxon>
        <taxon>Oomycota</taxon>
        <taxon>Peronosporomycetes</taxon>
        <taxon>Peronosporales</taxon>
        <taxon>Peronosporaceae</taxon>
        <taxon>Phytophthora</taxon>
    </lineage>
</organism>
<dbReference type="EMBL" id="RCMK01000375">
    <property type="protein sequence ID" value="KAG2932690.1"/>
    <property type="molecule type" value="Genomic_DNA"/>
</dbReference>
<evidence type="ECO:0000313" key="6">
    <source>
        <dbReference type="Proteomes" id="UP000774804"/>
    </source>
</evidence>
<dbReference type="PROSITE" id="PS51253">
    <property type="entry name" value="HTH_CENPB"/>
    <property type="match status" value="1"/>
</dbReference>
<dbReference type="Pfam" id="PF03184">
    <property type="entry name" value="DDE_1"/>
    <property type="match status" value="1"/>
</dbReference>
<dbReference type="InterPro" id="IPR004875">
    <property type="entry name" value="DDE_SF_endonuclease_dom"/>
</dbReference>
<dbReference type="PANTHER" id="PTHR19303:SF73">
    <property type="entry name" value="PROTEIN PDC2"/>
    <property type="match status" value="1"/>
</dbReference>
<dbReference type="InterPro" id="IPR009057">
    <property type="entry name" value="Homeodomain-like_sf"/>
</dbReference>
<accession>A0A8T1CHJ0</accession>
<dbReference type="AlphaFoldDB" id="A0A8T1CHJ0"/>
<evidence type="ECO:0000256" key="2">
    <source>
        <dbReference type="SAM" id="MobiDB-lite"/>
    </source>
</evidence>
<dbReference type="Gene3D" id="1.10.10.60">
    <property type="entry name" value="Homeodomain-like"/>
    <property type="match status" value="1"/>
</dbReference>
<reference evidence="4" key="1">
    <citation type="submission" date="2018-10" db="EMBL/GenBank/DDBJ databases">
        <title>Effector identification in a new, highly contiguous assembly of the strawberry crown rot pathogen Phytophthora cactorum.</title>
        <authorList>
            <person name="Armitage A.D."/>
            <person name="Nellist C.F."/>
            <person name="Bates H."/>
            <person name="Vickerstaff R.J."/>
            <person name="Harrison R.J."/>
        </authorList>
    </citation>
    <scope>NUCLEOTIDE SEQUENCE</scope>
    <source>
        <strain evidence="4">4032</strain>
        <strain evidence="5">4040</strain>
    </source>
</reference>